<dbReference type="GO" id="GO:0003677">
    <property type="term" value="F:DNA binding"/>
    <property type="evidence" value="ECO:0007669"/>
    <property type="project" value="UniProtKB-UniRule"/>
</dbReference>
<dbReference type="SUPFAM" id="SSF46689">
    <property type="entry name" value="Homeodomain-like"/>
    <property type="match status" value="1"/>
</dbReference>
<evidence type="ECO:0000313" key="6">
    <source>
        <dbReference type="EMBL" id="ASO20909.1"/>
    </source>
</evidence>
<evidence type="ECO:0000256" key="5">
    <source>
        <dbReference type="ARBA" id="ARBA00023163"/>
    </source>
</evidence>
<dbReference type="InterPro" id="IPR001647">
    <property type="entry name" value="HTH_TetR"/>
</dbReference>
<dbReference type="EMBL" id="CP022521">
    <property type="protein sequence ID" value="ASO20909.1"/>
    <property type="molecule type" value="Genomic_DNA"/>
</dbReference>
<dbReference type="SMART" id="SM00345">
    <property type="entry name" value="HTH_GNTR"/>
    <property type="match status" value="1"/>
</dbReference>
<dbReference type="SUPFAM" id="SSF48498">
    <property type="entry name" value="Tetracyclin repressor-like, C-terminal domain"/>
    <property type="match status" value="1"/>
</dbReference>
<evidence type="ECO:0000256" key="3">
    <source>
        <dbReference type="ARBA" id="ARBA00023015"/>
    </source>
</evidence>
<dbReference type="InterPro" id="IPR051446">
    <property type="entry name" value="HTH_trans_reg/aminotransferase"/>
</dbReference>
<dbReference type="PROSITE" id="PS50949">
    <property type="entry name" value="HTH_GNTR"/>
    <property type="match status" value="1"/>
</dbReference>
<dbReference type="Proteomes" id="UP000204221">
    <property type="component" value="Chromosome"/>
</dbReference>
<keyword evidence="3" id="KW-0805">Transcription regulation</keyword>
<dbReference type="Pfam" id="PF02909">
    <property type="entry name" value="TetR_C_1"/>
    <property type="match status" value="1"/>
</dbReference>
<dbReference type="KEGG" id="ahg:AHOG_16415"/>
<dbReference type="InterPro" id="IPR000524">
    <property type="entry name" value="Tscrpt_reg_HTH_GntR"/>
</dbReference>
<evidence type="ECO:0000256" key="2">
    <source>
        <dbReference type="ARBA" id="ARBA00022898"/>
    </source>
</evidence>
<gene>
    <name evidence="6" type="primary">mngR</name>
    <name evidence="6" type="ORF">AHOG_16415</name>
</gene>
<dbReference type="InterPro" id="IPR036271">
    <property type="entry name" value="Tet_transcr_reg_TetR-rel_C_sf"/>
</dbReference>
<dbReference type="PANTHER" id="PTHR46577">
    <property type="entry name" value="HTH-TYPE TRANSCRIPTIONAL REGULATORY PROTEIN GABR"/>
    <property type="match status" value="1"/>
</dbReference>
<protein>
    <submittedName>
        <fullName evidence="6">Mannosyl-D-glycerate transport/metabolism system repressor MngR</fullName>
    </submittedName>
</protein>
<evidence type="ECO:0000256" key="1">
    <source>
        <dbReference type="ARBA" id="ARBA00022491"/>
    </source>
</evidence>
<keyword evidence="1" id="KW-0678">Repressor</keyword>
<dbReference type="GO" id="GO:0046677">
    <property type="term" value="P:response to antibiotic"/>
    <property type="evidence" value="ECO:0007669"/>
    <property type="project" value="InterPro"/>
</dbReference>
<dbReference type="OrthoDB" id="2570341at2"/>
<evidence type="ECO:0000313" key="7">
    <source>
        <dbReference type="Proteomes" id="UP000204221"/>
    </source>
</evidence>
<dbReference type="Gene3D" id="1.10.357.10">
    <property type="entry name" value="Tetracycline Repressor, domain 2"/>
    <property type="match status" value="1"/>
</dbReference>
<sequence>MTAEPTEEDGPPYARIVGAIRARIASGELRPGDRVPSTRQITREWGVAMATATKALTALRREGLVHAKPGAGTVVSDRPGRPANPTSASRAADVALNRETIIATAMGVADLEGLAALSMRRVATELGVSTMALYRHVEGKDALVHLITDAAFTETPLPEPPSDWRRALEISARRDWRMYRRHPWAAARVSVPRPLLTPGGLANVEWLMRVLGADRPDRREAAMQAIITLTAFVVGMATWLGSDLDEEQETGVSNDQWWCSQDAELAELEATGRFPLLFAVDVPPDLDSVFEFGLARLLDGLAGSVEE</sequence>
<dbReference type="InterPro" id="IPR009057">
    <property type="entry name" value="Homeodomain-like_sf"/>
</dbReference>
<dbReference type="PROSITE" id="PS50977">
    <property type="entry name" value="HTH_TETR_2"/>
    <property type="match status" value="1"/>
</dbReference>
<dbReference type="Gene3D" id="1.10.10.60">
    <property type="entry name" value="Homeodomain-like"/>
    <property type="match status" value="1"/>
</dbReference>
<keyword evidence="2" id="KW-0663">Pyridoxal phosphate</keyword>
<dbReference type="Pfam" id="PF00392">
    <property type="entry name" value="GntR"/>
    <property type="match status" value="1"/>
</dbReference>
<dbReference type="InterPro" id="IPR036390">
    <property type="entry name" value="WH_DNA-bd_sf"/>
</dbReference>
<dbReference type="Gene3D" id="1.10.10.10">
    <property type="entry name" value="Winged helix-like DNA-binding domain superfamily/Winged helix DNA-binding domain"/>
    <property type="match status" value="1"/>
</dbReference>
<dbReference type="InterPro" id="IPR036388">
    <property type="entry name" value="WH-like_DNA-bd_sf"/>
</dbReference>
<dbReference type="PRINTS" id="PR00400">
    <property type="entry name" value="TETREPRESSOR"/>
</dbReference>
<dbReference type="SUPFAM" id="SSF46785">
    <property type="entry name" value="Winged helix' DNA-binding domain"/>
    <property type="match status" value="1"/>
</dbReference>
<reference evidence="6 7" key="1">
    <citation type="submission" date="2017-07" db="EMBL/GenBank/DDBJ databases">
        <title>Complete genome sequence of Actinoalloteichus hoggarensis DSM 45943, type strain of Actinoalloteichus hoggarensis.</title>
        <authorList>
            <person name="Ruckert C."/>
            <person name="Nouioui I."/>
            <person name="Willmese J."/>
            <person name="van Wezel G."/>
            <person name="Klenk H.-P."/>
            <person name="Kalinowski J."/>
            <person name="Zotchev S.B."/>
        </authorList>
    </citation>
    <scope>NUCLEOTIDE SEQUENCE [LARGE SCALE GENOMIC DNA]</scope>
    <source>
        <strain evidence="6 7">DSM 45943</strain>
    </source>
</reference>
<name>A0A221W5N3_9PSEU</name>
<evidence type="ECO:0000256" key="4">
    <source>
        <dbReference type="ARBA" id="ARBA00023125"/>
    </source>
</evidence>
<accession>A0A221W5N3</accession>
<keyword evidence="5" id="KW-0804">Transcription</keyword>
<dbReference type="GO" id="GO:0003700">
    <property type="term" value="F:DNA-binding transcription factor activity"/>
    <property type="evidence" value="ECO:0007669"/>
    <property type="project" value="InterPro"/>
</dbReference>
<dbReference type="InterPro" id="IPR003012">
    <property type="entry name" value="Tet_transcr_reg_TetR"/>
</dbReference>
<organism evidence="6 7">
    <name type="scientific">Actinoalloteichus hoggarensis</name>
    <dbReference type="NCBI Taxonomy" id="1470176"/>
    <lineage>
        <taxon>Bacteria</taxon>
        <taxon>Bacillati</taxon>
        <taxon>Actinomycetota</taxon>
        <taxon>Actinomycetes</taxon>
        <taxon>Pseudonocardiales</taxon>
        <taxon>Pseudonocardiaceae</taxon>
        <taxon>Actinoalloteichus</taxon>
    </lineage>
</organism>
<dbReference type="RefSeq" id="WP_093942176.1">
    <property type="nucleotide sequence ID" value="NZ_CP022521.1"/>
</dbReference>
<dbReference type="PANTHER" id="PTHR46577:SF1">
    <property type="entry name" value="HTH-TYPE TRANSCRIPTIONAL REGULATORY PROTEIN GABR"/>
    <property type="match status" value="1"/>
</dbReference>
<dbReference type="Pfam" id="PF00440">
    <property type="entry name" value="TetR_N"/>
    <property type="match status" value="1"/>
</dbReference>
<keyword evidence="4" id="KW-0238">DNA-binding</keyword>
<proteinExistence type="predicted"/>
<dbReference type="AlphaFoldDB" id="A0A221W5N3"/>
<keyword evidence="7" id="KW-1185">Reference proteome</keyword>
<dbReference type="GO" id="GO:0045892">
    <property type="term" value="P:negative regulation of DNA-templated transcription"/>
    <property type="evidence" value="ECO:0007669"/>
    <property type="project" value="InterPro"/>
</dbReference>
<dbReference type="InterPro" id="IPR004111">
    <property type="entry name" value="Repressor_TetR_C"/>
</dbReference>
<dbReference type="CDD" id="cd07377">
    <property type="entry name" value="WHTH_GntR"/>
    <property type="match status" value="1"/>
</dbReference>